<proteinExistence type="predicted"/>
<evidence type="ECO:0008006" key="3">
    <source>
        <dbReference type="Google" id="ProtNLM"/>
    </source>
</evidence>
<keyword evidence="2" id="KW-1185">Reference proteome</keyword>
<evidence type="ECO:0000313" key="1">
    <source>
        <dbReference type="EMBL" id="MCQ6958506.1"/>
    </source>
</evidence>
<comment type="caution">
    <text evidence="1">The sequence shown here is derived from an EMBL/GenBank/DDBJ whole genome shotgun (WGS) entry which is preliminary data.</text>
</comment>
<protein>
    <recommendedName>
        <fullName evidence="3">Addiction module protein</fullName>
    </recommendedName>
</protein>
<organism evidence="1 2">
    <name type="scientific">Mucilaginibacter aquariorum</name>
    <dbReference type="NCBI Taxonomy" id="2967225"/>
    <lineage>
        <taxon>Bacteria</taxon>
        <taxon>Pseudomonadati</taxon>
        <taxon>Bacteroidota</taxon>
        <taxon>Sphingobacteriia</taxon>
        <taxon>Sphingobacteriales</taxon>
        <taxon>Sphingobacteriaceae</taxon>
        <taxon>Mucilaginibacter</taxon>
    </lineage>
</organism>
<dbReference type="EMBL" id="JANHOH010000002">
    <property type="protein sequence ID" value="MCQ6958506.1"/>
    <property type="molecule type" value="Genomic_DNA"/>
</dbReference>
<evidence type="ECO:0000313" key="2">
    <source>
        <dbReference type="Proteomes" id="UP001204376"/>
    </source>
</evidence>
<sequence>MTISVNLHSEQEEKVLLAFLDSLKYDYQTDNDAFFLSGEQQKEILSRDQEFIEGKTTARDWNEIKKEMDRVYR</sequence>
<dbReference type="Proteomes" id="UP001204376">
    <property type="component" value="Unassembled WGS sequence"/>
</dbReference>
<reference evidence="1 2" key="1">
    <citation type="submission" date="2022-07" db="EMBL/GenBank/DDBJ databases">
        <title>Mucilaginibacter sp. JC4.</title>
        <authorList>
            <person name="Le V."/>
            <person name="Ko S.-R."/>
            <person name="Ahn C.-Y."/>
            <person name="Oh H.-M."/>
        </authorList>
    </citation>
    <scope>NUCLEOTIDE SEQUENCE [LARGE SCALE GENOMIC DNA]</scope>
    <source>
        <strain evidence="1 2">JC4</strain>
    </source>
</reference>
<name>A0ABT1T2J3_9SPHI</name>
<accession>A0ABT1T2J3</accession>
<gene>
    <name evidence="1" type="ORF">NPE20_11070</name>
</gene>
<dbReference type="RefSeq" id="WP_256538705.1">
    <property type="nucleotide sequence ID" value="NZ_JANHOH010000002.1"/>
</dbReference>